<feature type="region of interest" description="Disordered" evidence="1">
    <location>
        <begin position="1"/>
        <end position="59"/>
    </location>
</feature>
<keyword evidence="2" id="KW-0282">Flagellum</keyword>
<protein>
    <submittedName>
        <fullName evidence="2">Flagellar biosynthesis protein FlaG</fullName>
    </submittedName>
</protein>
<dbReference type="InterPro" id="IPR035924">
    <property type="entry name" value="FlaG-like_sf"/>
</dbReference>
<dbReference type="PANTHER" id="PTHR37166">
    <property type="entry name" value="PROTEIN FLAG"/>
    <property type="match status" value="1"/>
</dbReference>
<name>A0A0Q2MHN5_VIBFU</name>
<evidence type="ECO:0000313" key="2">
    <source>
        <dbReference type="EMBL" id="KQH87425.1"/>
    </source>
</evidence>
<dbReference type="InParanoid" id="A0A0Q2MHN5"/>
<feature type="compositionally biased region" description="Basic and acidic residues" evidence="1">
    <location>
        <begin position="32"/>
        <end position="56"/>
    </location>
</feature>
<dbReference type="OrthoDB" id="5741693at2"/>
<gene>
    <name evidence="2" type="ORF">AMR76_04215</name>
</gene>
<dbReference type="Gene3D" id="3.30.160.170">
    <property type="entry name" value="FlaG-like"/>
    <property type="match status" value="1"/>
</dbReference>
<keyword evidence="3" id="KW-1185">Reference proteome</keyword>
<feature type="compositionally biased region" description="Polar residues" evidence="1">
    <location>
        <begin position="1"/>
        <end position="31"/>
    </location>
</feature>
<dbReference type="NCBIfam" id="NF006465">
    <property type="entry name" value="PRK08868.1"/>
    <property type="match status" value="1"/>
</dbReference>
<dbReference type="Proteomes" id="UP000051221">
    <property type="component" value="Unassembled WGS sequence"/>
</dbReference>
<dbReference type="InterPro" id="IPR005186">
    <property type="entry name" value="FlaG"/>
</dbReference>
<dbReference type="RefSeq" id="WP_004724678.1">
    <property type="nucleotide sequence ID" value="NZ_CABLCD010000012.1"/>
</dbReference>
<dbReference type="PANTHER" id="PTHR37166:SF1">
    <property type="entry name" value="PROTEIN FLAG"/>
    <property type="match status" value="1"/>
</dbReference>
<dbReference type="EMBL" id="LKHS01000003">
    <property type="protein sequence ID" value="KQH87425.1"/>
    <property type="molecule type" value="Genomic_DNA"/>
</dbReference>
<keyword evidence="2" id="KW-0966">Cell projection</keyword>
<dbReference type="AlphaFoldDB" id="A0A0Q2MHN5"/>
<evidence type="ECO:0000313" key="3">
    <source>
        <dbReference type="Proteomes" id="UP000051221"/>
    </source>
</evidence>
<dbReference type="GeneID" id="50536269"/>
<dbReference type="Pfam" id="PF03646">
    <property type="entry name" value="FlaG"/>
    <property type="match status" value="1"/>
</dbReference>
<keyword evidence="2" id="KW-0969">Cilium</keyword>
<sequence length="153" mass="17567">MEVPSYTSNIQPYGSQSGIKLASENESVKSASDSREDYRPVRRTEKTSEHATEQLKRSQNQMLEAAVEQSRERERVNEEQRAKIVERMNDFVNSINKGLAFRVDEESGREVVTIYEAKTGDIIRQIPEEEMLEVLRRLAKEQNHKSGLLVVKA</sequence>
<comment type="caution">
    <text evidence="2">The sequence shown here is derived from an EMBL/GenBank/DDBJ whole genome shotgun (WGS) entry which is preliminary data.</text>
</comment>
<accession>A0A0Q2MHN5</accession>
<evidence type="ECO:0000256" key="1">
    <source>
        <dbReference type="SAM" id="MobiDB-lite"/>
    </source>
</evidence>
<organism evidence="2 3">
    <name type="scientific">Vibrio furnissii</name>
    <dbReference type="NCBI Taxonomy" id="29494"/>
    <lineage>
        <taxon>Bacteria</taxon>
        <taxon>Pseudomonadati</taxon>
        <taxon>Pseudomonadota</taxon>
        <taxon>Gammaproteobacteria</taxon>
        <taxon>Vibrionales</taxon>
        <taxon>Vibrionaceae</taxon>
        <taxon>Vibrio</taxon>
    </lineage>
</organism>
<dbReference type="SUPFAM" id="SSF160214">
    <property type="entry name" value="FlaG-like"/>
    <property type="match status" value="1"/>
</dbReference>
<proteinExistence type="predicted"/>
<reference evidence="2 3" key="1">
    <citation type="submission" date="2015-08" db="EMBL/GenBank/DDBJ databases">
        <title>Antibacterial properties of a collection of Vibrionaceae strains.</title>
        <authorList>
            <person name="Giubergia S."/>
        </authorList>
    </citation>
    <scope>NUCLEOTIDE SEQUENCE [LARGE SCALE GENOMIC DNA]</scope>
    <source>
        <strain evidence="2 3">S0821</strain>
    </source>
</reference>